<dbReference type="Proteomes" id="UP000218811">
    <property type="component" value="Unassembled WGS sequence"/>
</dbReference>
<dbReference type="PANTHER" id="PTHR40465">
    <property type="entry name" value="CHROMOSOME 1, WHOLE GENOME SHOTGUN SEQUENCE"/>
    <property type="match status" value="1"/>
</dbReference>
<evidence type="ECO:0000313" key="4">
    <source>
        <dbReference type="Proteomes" id="UP000218811"/>
    </source>
</evidence>
<gene>
    <name evidence="3" type="ORF">WOLCODRAFT_145220</name>
</gene>
<reference evidence="3 4" key="1">
    <citation type="journal article" date="2012" name="Science">
        <title>The Paleozoic origin of enzymatic lignin decomposition reconstructed from 31 fungal genomes.</title>
        <authorList>
            <person name="Floudas D."/>
            <person name="Binder M."/>
            <person name="Riley R."/>
            <person name="Barry K."/>
            <person name="Blanchette R.A."/>
            <person name="Henrissat B."/>
            <person name="Martinez A.T."/>
            <person name="Otillar R."/>
            <person name="Spatafora J.W."/>
            <person name="Yadav J.S."/>
            <person name="Aerts A."/>
            <person name="Benoit I."/>
            <person name="Boyd A."/>
            <person name="Carlson A."/>
            <person name="Copeland A."/>
            <person name="Coutinho P.M."/>
            <person name="de Vries R.P."/>
            <person name="Ferreira P."/>
            <person name="Findley K."/>
            <person name="Foster B."/>
            <person name="Gaskell J."/>
            <person name="Glotzer D."/>
            <person name="Gorecki P."/>
            <person name="Heitman J."/>
            <person name="Hesse C."/>
            <person name="Hori C."/>
            <person name="Igarashi K."/>
            <person name="Jurgens J.A."/>
            <person name="Kallen N."/>
            <person name="Kersten P."/>
            <person name="Kohler A."/>
            <person name="Kuees U."/>
            <person name="Kumar T.K.A."/>
            <person name="Kuo A."/>
            <person name="LaButti K."/>
            <person name="Larrondo L.F."/>
            <person name="Lindquist E."/>
            <person name="Ling A."/>
            <person name="Lombard V."/>
            <person name="Lucas S."/>
            <person name="Lundell T."/>
            <person name="Martin R."/>
            <person name="McLaughlin D.J."/>
            <person name="Morgenstern I."/>
            <person name="Morin E."/>
            <person name="Murat C."/>
            <person name="Nagy L.G."/>
            <person name="Nolan M."/>
            <person name="Ohm R.A."/>
            <person name="Patyshakuliyeva A."/>
            <person name="Rokas A."/>
            <person name="Ruiz-Duenas F.J."/>
            <person name="Sabat G."/>
            <person name="Salamov A."/>
            <person name="Samejima M."/>
            <person name="Schmutz J."/>
            <person name="Slot J.C."/>
            <person name="St John F."/>
            <person name="Stenlid J."/>
            <person name="Sun H."/>
            <person name="Sun S."/>
            <person name="Syed K."/>
            <person name="Tsang A."/>
            <person name="Wiebenga A."/>
            <person name="Young D."/>
            <person name="Pisabarro A."/>
            <person name="Eastwood D.C."/>
            <person name="Martin F."/>
            <person name="Cullen D."/>
            <person name="Grigoriev I.V."/>
            <person name="Hibbett D.S."/>
        </authorList>
    </citation>
    <scope>NUCLEOTIDE SEQUENCE [LARGE SCALE GENOMIC DNA]</scope>
    <source>
        <strain evidence="3 4">MD-104</strain>
    </source>
</reference>
<feature type="transmembrane region" description="Helical" evidence="1">
    <location>
        <begin position="49"/>
        <end position="74"/>
    </location>
</feature>
<dbReference type="AlphaFoldDB" id="A0A2H3JSG1"/>
<dbReference type="OrthoDB" id="2748062at2759"/>
<sequence length="247" mass="27719">MSQVIPSFKEVFGSSFIGLLFALACYGGTIAQTMFYFHNYSKDSIITRCFVWFLLLLDTAKGAAIGVILWYATVRNRGDILTAAGYNAGFYINSIYKLLNGRWYRLPLTIIGMLCILTSLGSDIAFVYQMHLASASLEESLRRILIPARLQSAMELAANAYITAVLLIILHRSRTDRQSTSGSMISRLIAYIVNRGILLFVIQLFEMVTYVQNDPYGNKLNTDIFFFPNSTCKADLFSVVTILNSLF</sequence>
<feature type="transmembrane region" description="Helical" evidence="1">
    <location>
        <begin position="106"/>
        <end position="128"/>
    </location>
</feature>
<accession>A0A2H3JSG1</accession>
<evidence type="ECO:0000313" key="3">
    <source>
        <dbReference type="EMBL" id="PCH44881.1"/>
    </source>
</evidence>
<feature type="transmembrane region" description="Helical" evidence="1">
    <location>
        <begin position="12"/>
        <end position="37"/>
    </location>
</feature>
<feature type="transmembrane region" description="Helical" evidence="1">
    <location>
        <begin position="191"/>
        <end position="211"/>
    </location>
</feature>
<evidence type="ECO:0000256" key="1">
    <source>
        <dbReference type="SAM" id="Phobius"/>
    </source>
</evidence>
<dbReference type="OMA" id="YIRNIWA"/>
<feature type="transmembrane region" description="Helical" evidence="1">
    <location>
        <begin position="148"/>
        <end position="170"/>
    </location>
</feature>
<keyword evidence="1" id="KW-0812">Transmembrane</keyword>
<feature type="transmembrane region" description="Helical" evidence="1">
    <location>
        <begin position="80"/>
        <end position="99"/>
    </location>
</feature>
<evidence type="ECO:0000259" key="2">
    <source>
        <dbReference type="Pfam" id="PF20152"/>
    </source>
</evidence>
<keyword evidence="4" id="KW-1185">Reference proteome</keyword>
<proteinExistence type="predicted"/>
<dbReference type="Pfam" id="PF20152">
    <property type="entry name" value="DUF6534"/>
    <property type="match status" value="1"/>
</dbReference>
<dbReference type="EMBL" id="KB468168">
    <property type="protein sequence ID" value="PCH44881.1"/>
    <property type="molecule type" value="Genomic_DNA"/>
</dbReference>
<keyword evidence="1" id="KW-1133">Transmembrane helix</keyword>
<keyword evidence="1" id="KW-0472">Membrane</keyword>
<dbReference type="InterPro" id="IPR045339">
    <property type="entry name" value="DUF6534"/>
</dbReference>
<name>A0A2H3JSG1_WOLCO</name>
<dbReference type="PANTHER" id="PTHR40465:SF1">
    <property type="entry name" value="DUF6534 DOMAIN-CONTAINING PROTEIN"/>
    <property type="match status" value="1"/>
</dbReference>
<protein>
    <recommendedName>
        <fullName evidence="2">DUF6534 domain-containing protein</fullName>
    </recommendedName>
</protein>
<feature type="domain" description="DUF6534" evidence="2">
    <location>
        <begin position="156"/>
        <end position="245"/>
    </location>
</feature>
<organism evidence="3 4">
    <name type="scientific">Wolfiporia cocos (strain MD-104)</name>
    <name type="common">Brown rot fungus</name>
    <dbReference type="NCBI Taxonomy" id="742152"/>
    <lineage>
        <taxon>Eukaryota</taxon>
        <taxon>Fungi</taxon>
        <taxon>Dikarya</taxon>
        <taxon>Basidiomycota</taxon>
        <taxon>Agaricomycotina</taxon>
        <taxon>Agaricomycetes</taxon>
        <taxon>Polyporales</taxon>
        <taxon>Phaeolaceae</taxon>
        <taxon>Wolfiporia</taxon>
    </lineage>
</organism>